<evidence type="ECO:0000313" key="1">
    <source>
        <dbReference type="EMBL" id="ODV90117.1"/>
    </source>
</evidence>
<dbReference type="InterPro" id="IPR027443">
    <property type="entry name" value="IPNS-like_sf"/>
</dbReference>
<reference evidence="2" key="1">
    <citation type="submission" date="2016-02" db="EMBL/GenBank/DDBJ databases">
        <title>Comparative genomics of biotechnologically important yeasts.</title>
        <authorList>
            <consortium name="DOE Joint Genome Institute"/>
            <person name="Riley R."/>
            <person name="Haridas S."/>
            <person name="Wolfe K.H."/>
            <person name="Lopes M.R."/>
            <person name="Hittinger C.T."/>
            <person name="Goker M."/>
            <person name="Salamov A."/>
            <person name="Wisecaver J."/>
            <person name="Long T.M."/>
            <person name="Aerts A.L."/>
            <person name="Barry K."/>
            <person name="Choi C."/>
            <person name="Clum A."/>
            <person name="Coughlan A.Y."/>
            <person name="Deshpande S."/>
            <person name="Douglass A.P."/>
            <person name="Hanson S.J."/>
            <person name="Klenk H.-P."/>
            <person name="Labutti K."/>
            <person name="Lapidus A."/>
            <person name="Lindquist E."/>
            <person name="Lipzen A."/>
            <person name="Meier-Kolthoff J.P."/>
            <person name="Ohm R.A."/>
            <person name="Otillar R.P."/>
            <person name="Pangilinan J."/>
            <person name="Peng Y."/>
            <person name="Rokas A."/>
            <person name="Rosa C.A."/>
            <person name="Scheuner C."/>
            <person name="Sibirny A.A."/>
            <person name="Slot J.C."/>
            <person name="Stielow J.B."/>
            <person name="Sun H."/>
            <person name="Kurtzman C.P."/>
            <person name="Blackwell M."/>
            <person name="Jeffries T.W."/>
            <person name="Grigoriev I.V."/>
        </authorList>
    </citation>
    <scope>NUCLEOTIDE SEQUENCE [LARGE SCALE GENOMIC DNA]</scope>
    <source>
        <strain evidence="2">NRRL Y-17796</strain>
    </source>
</reference>
<name>A0A1E4TEI0_9ASCO</name>
<protein>
    <recommendedName>
        <fullName evidence="3">Isopenicillin N synthase-like Fe(2+) 2OG dioxygenase domain-containing protein</fullName>
    </recommendedName>
</protein>
<evidence type="ECO:0008006" key="3">
    <source>
        <dbReference type="Google" id="ProtNLM"/>
    </source>
</evidence>
<sequence length="333" mass="36921">MTVSNNPVVVSLQDLKSGLMDDTLDRAFGPDSLGIILVKDLPQEFHELRQKVLCAAGKVANYKDKTSLEAPDANYLIGWSCGVERLASGNPDVHKGSFYINCGVPVVSSDFTDLGYGLPNLWPDIPSFKDDFDNLFRCISMVTELVAKACDRYIAKQVPGYPSRFVEDLVKNSNTTKARLLHYFPLSEKEVLQNAADNDSWCGEHLDHDCLTALTSAMFRPSPDDFLNPANEIDNPEPESGLFIKSRTGELVKVSIPRDMLAFQSGEAIQEITKGRFKAVPHLVRAPTQTANVSRSTIAFFFEPDLQTRVNDKEDFAAFSRRIVAQTTPKANP</sequence>
<proteinExistence type="predicted"/>
<dbReference type="AlphaFoldDB" id="A0A1E4TEI0"/>
<organism evidence="1 2">
    <name type="scientific">Tortispora caseinolytica NRRL Y-17796</name>
    <dbReference type="NCBI Taxonomy" id="767744"/>
    <lineage>
        <taxon>Eukaryota</taxon>
        <taxon>Fungi</taxon>
        <taxon>Dikarya</taxon>
        <taxon>Ascomycota</taxon>
        <taxon>Saccharomycotina</taxon>
        <taxon>Trigonopsidomycetes</taxon>
        <taxon>Trigonopsidales</taxon>
        <taxon>Trigonopsidaceae</taxon>
        <taxon>Tortispora</taxon>
    </lineage>
</organism>
<dbReference type="SUPFAM" id="SSF51197">
    <property type="entry name" value="Clavaminate synthase-like"/>
    <property type="match status" value="1"/>
</dbReference>
<evidence type="ECO:0000313" key="2">
    <source>
        <dbReference type="Proteomes" id="UP000095023"/>
    </source>
</evidence>
<dbReference type="PANTHER" id="PTHR48420:SF1">
    <property type="entry name" value="NON-HAEM DIOXYGENASE N-TERMINAL DOMAIN-CONTAINING PROTEIN"/>
    <property type="match status" value="1"/>
</dbReference>
<dbReference type="Proteomes" id="UP000095023">
    <property type="component" value="Unassembled WGS sequence"/>
</dbReference>
<keyword evidence="2" id="KW-1185">Reference proteome</keyword>
<dbReference type="OrthoDB" id="438224at2759"/>
<gene>
    <name evidence="1" type="ORF">CANCADRAFT_147875</name>
</gene>
<dbReference type="PANTHER" id="PTHR48420">
    <property type="entry name" value="NON-HAEM DIOXYGENASE N-TERMINAL DOMAIN-CONTAINING PROTEIN"/>
    <property type="match status" value="1"/>
</dbReference>
<dbReference type="Gene3D" id="2.60.120.330">
    <property type="entry name" value="B-lactam Antibiotic, Isopenicillin N Synthase, Chain"/>
    <property type="match status" value="1"/>
</dbReference>
<dbReference type="EMBL" id="KV453842">
    <property type="protein sequence ID" value="ODV90117.1"/>
    <property type="molecule type" value="Genomic_DNA"/>
</dbReference>
<accession>A0A1E4TEI0</accession>